<evidence type="ECO:0000313" key="8">
    <source>
        <dbReference type="Proteomes" id="UP001363035"/>
    </source>
</evidence>
<dbReference type="GO" id="GO:0008168">
    <property type="term" value="F:methyltransferase activity"/>
    <property type="evidence" value="ECO:0007669"/>
    <property type="project" value="UniProtKB-KW"/>
</dbReference>
<proteinExistence type="inferred from homology"/>
<evidence type="ECO:0000313" key="7">
    <source>
        <dbReference type="EMBL" id="MEI5983859.1"/>
    </source>
</evidence>
<evidence type="ECO:0000256" key="2">
    <source>
        <dbReference type="ARBA" id="ARBA00022679"/>
    </source>
</evidence>
<keyword evidence="3 5" id="KW-0949">S-adenosyl-L-methionine</keyword>
<gene>
    <name evidence="7" type="ORF">VJ786_02970</name>
</gene>
<dbReference type="RefSeq" id="WP_134776779.1">
    <property type="nucleotide sequence ID" value="NZ_JAYLLN010000004.1"/>
</dbReference>
<reference evidence="7 8" key="1">
    <citation type="submission" date="2024-01" db="EMBL/GenBank/DDBJ databases">
        <title>Sphingobacterium tenebrionis sp. nov., a novel endophyte isolated from tenebrio molitor intestines.</title>
        <authorList>
            <person name="Zhang C."/>
        </authorList>
    </citation>
    <scope>NUCLEOTIDE SEQUENCE [LARGE SCALE GENOMIC DNA]</scope>
    <source>
        <strain evidence="7 8">PU5-4</strain>
    </source>
</reference>
<evidence type="ECO:0000256" key="4">
    <source>
        <dbReference type="ARBA" id="ARBA00022884"/>
    </source>
</evidence>
<keyword evidence="8" id="KW-1185">Reference proteome</keyword>
<name>A0ABU8I2A3_9SPHI</name>
<comment type="caution">
    <text evidence="5">Lacks conserved residue(s) required for the propagation of feature annotation.</text>
</comment>
<dbReference type="InterPro" id="IPR023267">
    <property type="entry name" value="RCMT"/>
</dbReference>
<feature type="binding site" evidence="5">
    <location>
        <position position="293"/>
    </location>
    <ligand>
        <name>S-adenosyl-L-methionine</name>
        <dbReference type="ChEBI" id="CHEBI:59789"/>
    </ligand>
</feature>
<feature type="domain" description="SAM-dependent MTase RsmB/NOP-type" evidence="6">
    <location>
        <begin position="124"/>
        <end position="393"/>
    </location>
</feature>
<dbReference type="PROSITE" id="PS51686">
    <property type="entry name" value="SAM_MT_RSMB_NOP"/>
    <property type="match status" value="1"/>
</dbReference>
<evidence type="ECO:0000256" key="1">
    <source>
        <dbReference type="ARBA" id="ARBA00022603"/>
    </source>
</evidence>
<comment type="similarity">
    <text evidence="5">Belongs to the class I-like SAM-binding methyltransferase superfamily. RsmB/NOP family.</text>
</comment>
<dbReference type="PANTHER" id="PTHR22807">
    <property type="entry name" value="NOP2 YEAST -RELATED NOL1/NOP2/FMU SUN DOMAIN-CONTAINING"/>
    <property type="match status" value="1"/>
</dbReference>
<dbReference type="PRINTS" id="PR02008">
    <property type="entry name" value="RCMTFAMILY"/>
</dbReference>
<accession>A0ABU8I2A3</accession>
<keyword evidence="2 5" id="KW-0808">Transferase</keyword>
<feature type="binding site" evidence="5">
    <location>
        <position position="245"/>
    </location>
    <ligand>
        <name>S-adenosyl-L-methionine</name>
        <dbReference type="ChEBI" id="CHEBI:59789"/>
    </ligand>
</feature>
<dbReference type="GO" id="GO:0032259">
    <property type="term" value="P:methylation"/>
    <property type="evidence" value="ECO:0007669"/>
    <property type="project" value="UniProtKB-KW"/>
</dbReference>
<comment type="caution">
    <text evidence="7">The sequence shown here is derived from an EMBL/GenBank/DDBJ whole genome shotgun (WGS) entry which is preliminary data.</text>
</comment>
<dbReference type="SUPFAM" id="SSF53335">
    <property type="entry name" value="S-adenosyl-L-methionine-dependent methyltransferases"/>
    <property type="match status" value="1"/>
</dbReference>
<evidence type="ECO:0000256" key="3">
    <source>
        <dbReference type="ARBA" id="ARBA00022691"/>
    </source>
</evidence>
<sequence length="393" mass="44577">MLEFNPKRVQGQVRNFERCMASYSFNEPFSRYLTQFYKSNKQMGSSDRRMNSRYCYHFFRLGKALSTLSLQERLVVAEFLCESESAAVALFQPDWISRISDDLPSKIAFISSIYGDFLGDVFPFLEDLSPAINKEEFITSHFVQPDLYIRLQKGKEDVVKKELDRQGVQYQIIAPQTLALANGTNLQQFRKIDGAYEVQDLSSQQTLDGVEIMPKSSWWDCCAASGGKSLLLLDKEPDIKLMVSDIRLSILRNLDERFERAGVKTYFRKKILDLSTPVENLMSGEAFDGILLDAPCSGSGTWGRTPEMLSKIEKSDIDAYADLQKNIASNVIPYLKVGKPLIYITCSVYAQENEEVVNQVAAEFGLEVEEMRTIAGYNKKADSMFVARLKKSS</sequence>
<organism evidence="7 8">
    <name type="scientific">Sphingobacterium tenebrionis</name>
    <dbReference type="NCBI Taxonomy" id="3111775"/>
    <lineage>
        <taxon>Bacteria</taxon>
        <taxon>Pseudomonadati</taxon>
        <taxon>Bacteroidota</taxon>
        <taxon>Sphingobacteriia</taxon>
        <taxon>Sphingobacteriales</taxon>
        <taxon>Sphingobacteriaceae</taxon>
        <taxon>Sphingobacterium</taxon>
    </lineage>
</organism>
<dbReference type="Pfam" id="PF01189">
    <property type="entry name" value="Methyltr_RsmB-F"/>
    <property type="match status" value="1"/>
</dbReference>
<protein>
    <submittedName>
        <fullName evidence="7">RsmB/NOP family class I SAM-dependent RNA methyltransferase</fullName>
    </submittedName>
</protein>
<dbReference type="InterPro" id="IPR049560">
    <property type="entry name" value="MeTrfase_RsmB-F_NOP2_cat"/>
</dbReference>
<keyword evidence="1 5" id="KW-0489">Methyltransferase</keyword>
<dbReference type="PANTHER" id="PTHR22807:SF61">
    <property type="entry name" value="NOL1_NOP2_SUN FAMILY PROTEIN _ ANTITERMINATION NUSB DOMAIN-CONTAINING PROTEIN"/>
    <property type="match status" value="1"/>
</dbReference>
<dbReference type="InterPro" id="IPR029063">
    <property type="entry name" value="SAM-dependent_MTases_sf"/>
</dbReference>
<dbReference type="Gene3D" id="3.40.50.150">
    <property type="entry name" value="Vaccinia Virus protein VP39"/>
    <property type="match status" value="1"/>
</dbReference>
<dbReference type="EMBL" id="JAYLLN010000004">
    <property type="protein sequence ID" value="MEI5983859.1"/>
    <property type="molecule type" value="Genomic_DNA"/>
</dbReference>
<dbReference type="InterPro" id="IPR001678">
    <property type="entry name" value="MeTrfase_RsmB-F_NOP2_dom"/>
</dbReference>
<dbReference type="Proteomes" id="UP001363035">
    <property type="component" value="Unassembled WGS sequence"/>
</dbReference>
<evidence type="ECO:0000256" key="5">
    <source>
        <dbReference type="PROSITE-ProRule" id="PRU01023"/>
    </source>
</evidence>
<evidence type="ECO:0000259" key="6">
    <source>
        <dbReference type="PROSITE" id="PS51686"/>
    </source>
</evidence>
<feature type="binding site" evidence="5">
    <location>
        <position position="273"/>
    </location>
    <ligand>
        <name>S-adenosyl-L-methionine</name>
        <dbReference type="ChEBI" id="CHEBI:59789"/>
    </ligand>
</feature>
<keyword evidence="4 5" id="KW-0694">RNA-binding</keyword>
<feature type="active site" description="Nucleophile" evidence="5">
    <location>
        <position position="346"/>
    </location>
</feature>